<comment type="caution">
    <text evidence="2">The sequence shown here is derived from an EMBL/GenBank/DDBJ whole genome shotgun (WGS) entry which is preliminary data.</text>
</comment>
<feature type="transmembrane region" description="Helical" evidence="1">
    <location>
        <begin position="169"/>
        <end position="190"/>
    </location>
</feature>
<dbReference type="AlphaFoldDB" id="A0A9Q6A6Z7"/>
<proteinExistence type="predicted"/>
<feature type="transmembrane region" description="Helical" evidence="1">
    <location>
        <begin position="12"/>
        <end position="29"/>
    </location>
</feature>
<keyword evidence="1" id="KW-1133">Transmembrane helix</keyword>
<dbReference type="Proteomes" id="UP000234803">
    <property type="component" value="Unassembled WGS sequence"/>
</dbReference>
<feature type="transmembrane region" description="Helical" evidence="1">
    <location>
        <begin position="202"/>
        <end position="227"/>
    </location>
</feature>
<evidence type="ECO:0000313" key="2">
    <source>
        <dbReference type="EMBL" id="PLS05143.1"/>
    </source>
</evidence>
<sequence length="290" mass="34911">METISTCLKDYGALLGSIVAVILTSILVMQRNKLKRNETILTESLMEASGSLFFTIKSILNKVKITDITEELKEFFDKYSKNHNSIVKLKDKHIVKRFVELEELYYVYLSEKTSDNLDRLMTKFVILKNDIEQVFYTEHKVVNKEIRWYLIVESKENVWFRMLLRGYRYFSHTVIFAAFLDIIMVYLTITDRFSEEHLLEEIYGWVFLFSQLISILLVFVLFVNFMIHLTEDEKDNWGTKFCRFIIPKRLVQRYPFLRRFTGGDKEVNSEKRAIKEYEEKYKQWINRERR</sequence>
<keyword evidence="1" id="KW-0472">Membrane</keyword>
<evidence type="ECO:0000313" key="3">
    <source>
        <dbReference type="Proteomes" id="UP000234803"/>
    </source>
</evidence>
<evidence type="ECO:0008006" key="4">
    <source>
        <dbReference type="Google" id="ProtNLM"/>
    </source>
</evidence>
<name>A0A9Q6A6Z7_9BACI</name>
<keyword evidence="1" id="KW-0812">Transmembrane</keyword>
<dbReference type="EMBL" id="PGUV01000015">
    <property type="protein sequence ID" value="PLS05143.1"/>
    <property type="molecule type" value="Genomic_DNA"/>
</dbReference>
<protein>
    <recommendedName>
        <fullName evidence="4">DUF4760 domain-containing protein</fullName>
    </recommendedName>
</protein>
<gene>
    <name evidence="2" type="ORF">CUU63_17015</name>
</gene>
<accession>A0A9Q6A6Z7</accession>
<evidence type="ECO:0000256" key="1">
    <source>
        <dbReference type="SAM" id="Phobius"/>
    </source>
</evidence>
<dbReference type="RefSeq" id="WP_101861102.1">
    <property type="nucleotide sequence ID" value="NZ_PGUV01000015.1"/>
</dbReference>
<organism evidence="2 3">
    <name type="scientific">Bacillus halotolerans</name>
    <dbReference type="NCBI Taxonomy" id="260554"/>
    <lineage>
        <taxon>Bacteria</taxon>
        <taxon>Bacillati</taxon>
        <taxon>Bacillota</taxon>
        <taxon>Bacilli</taxon>
        <taxon>Bacillales</taxon>
        <taxon>Bacillaceae</taxon>
        <taxon>Bacillus</taxon>
    </lineage>
</organism>
<reference evidence="2 3" key="1">
    <citation type="submission" date="2017-12" db="EMBL/GenBank/DDBJ databases">
        <title>Comparative Functional Genomics of Dry Heat Resistant strains isolated from the Viking Spacecraft.</title>
        <authorList>
            <person name="Seuylemezian A."/>
            <person name="Cooper K."/>
            <person name="Vaishampayan P."/>
        </authorList>
    </citation>
    <scope>NUCLEOTIDE SEQUENCE [LARGE SCALE GENOMIC DNA]</scope>
    <source>
        <strain evidence="2 3">V48-19</strain>
    </source>
</reference>